<dbReference type="VEuPathDB" id="FungiDB:ASPCADRAFT_128366"/>
<keyword evidence="2" id="KW-0472">Membrane</keyword>
<evidence type="ECO:0000313" key="4">
    <source>
        <dbReference type="Proteomes" id="UP000188318"/>
    </source>
</evidence>
<dbReference type="EMBL" id="KV907496">
    <property type="protein sequence ID" value="OOF98193.1"/>
    <property type="molecule type" value="Genomic_DNA"/>
</dbReference>
<feature type="transmembrane region" description="Helical" evidence="2">
    <location>
        <begin position="65"/>
        <end position="85"/>
    </location>
</feature>
<protein>
    <submittedName>
        <fullName evidence="3">Uncharacterized protein</fullName>
    </submittedName>
</protein>
<keyword evidence="2" id="KW-1133">Transmembrane helix</keyword>
<evidence type="ECO:0000313" key="3">
    <source>
        <dbReference type="EMBL" id="OOF98193.1"/>
    </source>
</evidence>
<feature type="transmembrane region" description="Helical" evidence="2">
    <location>
        <begin position="97"/>
        <end position="116"/>
    </location>
</feature>
<evidence type="ECO:0000256" key="2">
    <source>
        <dbReference type="SAM" id="Phobius"/>
    </source>
</evidence>
<organism evidence="3 4">
    <name type="scientific">Aspergillus carbonarius (strain ITEM 5010)</name>
    <dbReference type="NCBI Taxonomy" id="602072"/>
    <lineage>
        <taxon>Eukaryota</taxon>
        <taxon>Fungi</taxon>
        <taxon>Dikarya</taxon>
        <taxon>Ascomycota</taxon>
        <taxon>Pezizomycotina</taxon>
        <taxon>Eurotiomycetes</taxon>
        <taxon>Eurotiomycetidae</taxon>
        <taxon>Eurotiales</taxon>
        <taxon>Aspergillaceae</taxon>
        <taxon>Aspergillus</taxon>
        <taxon>Aspergillus subgen. Circumdati</taxon>
    </lineage>
</organism>
<keyword evidence="4" id="KW-1185">Reference proteome</keyword>
<name>A0A1R3RUP5_ASPC5</name>
<dbReference type="Proteomes" id="UP000188318">
    <property type="component" value="Unassembled WGS sequence"/>
</dbReference>
<evidence type="ECO:0000256" key="1">
    <source>
        <dbReference type="SAM" id="MobiDB-lite"/>
    </source>
</evidence>
<keyword evidence="2" id="KW-0812">Transmembrane</keyword>
<dbReference type="AlphaFoldDB" id="A0A1R3RUP5"/>
<feature type="region of interest" description="Disordered" evidence="1">
    <location>
        <begin position="180"/>
        <end position="199"/>
    </location>
</feature>
<sequence length="199" mass="22329">MNIVLKLSLNINFLVSAHELSERRLACLLLFFLFRAGFLCIAHLNIAVGVRLLLYLLGFVRLREFCVIIVRLFLAVSHGSGILGVSHLNIILNDISLFHYGSGLIDLVLVGVSRSVHSHRSKHRTRLGLRNLLSTRKQQLVGFFVKPLDPLEDRDNTALRPCNDQVWALERSCYHRDEGVGRSGHSDLDERIGSPGGLL</sequence>
<feature type="transmembrane region" description="Helical" evidence="2">
    <location>
        <begin position="28"/>
        <end position="53"/>
    </location>
</feature>
<feature type="compositionally biased region" description="Basic and acidic residues" evidence="1">
    <location>
        <begin position="180"/>
        <end position="192"/>
    </location>
</feature>
<proteinExistence type="predicted"/>
<accession>A0A1R3RUP5</accession>
<reference evidence="4" key="1">
    <citation type="journal article" date="2017" name="Genome Biol.">
        <title>Comparative genomics reveals high biological diversity and specific adaptations in the industrially and medically important fungal genus Aspergillus.</title>
        <authorList>
            <person name="de Vries R.P."/>
            <person name="Riley R."/>
            <person name="Wiebenga A."/>
            <person name="Aguilar-Osorio G."/>
            <person name="Amillis S."/>
            <person name="Uchima C.A."/>
            <person name="Anderluh G."/>
            <person name="Asadollahi M."/>
            <person name="Askin M."/>
            <person name="Barry K."/>
            <person name="Battaglia E."/>
            <person name="Bayram O."/>
            <person name="Benocci T."/>
            <person name="Braus-Stromeyer S.A."/>
            <person name="Caldana C."/>
            <person name="Canovas D."/>
            <person name="Cerqueira G.C."/>
            <person name="Chen F."/>
            <person name="Chen W."/>
            <person name="Choi C."/>
            <person name="Clum A."/>
            <person name="Dos Santos R.A."/>
            <person name="Damasio A.R."/>
            <person name="Diallinas G."/>
            <person name="Emri T."/>
            <person name="Fekete E."/>
            <person name="Flipphi M."/>
            <person name="Freyberg S."/>
            <person name="Gallo A."/>
            <person name="Gournas C."/>
            <person name="Habgood R."/>
            <person name="Hainaut M."/>
            <person name="Harispe M.L."/>
            <person name="Henrissat B."/>
            <person name="Hilden K.S."/>
            <person name="Hope R."/>
            <person name="Hossain A."/>
            <person name="Karabika E."/>
            <person name="Karaffa L."/>
            <person name="Karanyi Z."/>
            <person name="Krasevec N."/>
            <person name="Kuo A."/>
            <person name="Kusch H."/>
            <person name="LaButti K."/>
            <person name="Lagendijk E.L."/>
            <person name="Lapidus A."/>
            <person name="Levasseur A."/>
            <person name="Lindquist E."/>
            <person name="Lipzen A."/>
            <person name="Logrieco A.F."/>
            <person name="MacCabe A."/>
            <person name="Maekelae M.R."/>
            <person name="Malavazi I."/>
            <person name="Melin P."/>
            <person name="Meyer V."/>
            <person name="Mielnichuk N."/>
            <person name="Miskei M."/>
            <person name="Molnar A.P."/>
            <person name="Mule G."/>
            <person name="Ngan C.Y."/>
            <person name="Orejas M."/>
            <person name="Orosz E."/>
            <person name="Ouedraogo J.P."/>
            <person name="Overkamp K.M."/>
            <person name="Park H.-S."/>
            <person name="Perrone G."/>
            <person name="Piumi F."/>
            <person name="Punt P.J."/>
            <person name="Ram A.F."/>
            <person name="Ramon A."/>
            <person name="Rauscher S."/>
            <person name="Record E."/>
            <person name="Riano-Pachon D.M."/>
            <person name="Robert V."/>
            <person name="Roehrig J."/>
            <person name="Ruller R."/>
            <person name="Salamov A."/>
            <person name="Salih N.S."/>
            <person name="Samson R.A."/>
            <person name="Sandor E."/>
            <person name="Sanguinetti M."/>
            <person name="Schuetze T."/>
            <person name="Sepcic K."/>
            <person name="Shelest E."/>
            <person name="Sherlock G."/>
            <person name="Sophianopoulou V."/>
            <person name="Squina F.M."/>
            <person name="Sun H."/>
            <person name="Susca A."/>
            <person name="Todd R.B."/>
            <person name="Tsang A."/>
            <person name="Unkles S.E."/>
            <person name="van de Wiele N."/>
            <person name="van Rossen-Uffink D."/>
            <person name="Oliveira J.V."/>
            <person name="Vesth T.C."/>
            <person name="Visser J."/>
            <person name="Yu J.-H."/>
            <person name="Zhou M."/>
            <person name="Andersen M.R."/>
            <person name="Archer D.B."/>
            <person name="Baker S.E."/>
            <person name="Benoit I."/>
            <person name="Brakhage A.A."/>
            <person name="Braus G.H."/>
            <person name="Fischer R."/>
            <person name="Frisvad J.C."/>
            <person name="Goldman G.H."/>
            <person name="Houbraken J."/>
            <person name="Oakley B."/>
            <person name="Pocsi I."/>
            <person name="Scazzocchio C."/>
            <person name="Seiboth B."/>
            <person name="vanKuyk P.A."/>
            <person name="Wortman J."/>
            <person name="Dyer P.S."/>
            <person name="Grigoriev I.V."/>
        </authorList>
    </citation>
    <scope>NUCLEOTIDE SEQUENCE [LARGE SCALE GENOMIC DNA]</scope>
    <source>
        <strain evidence="4">ITEM 5010</strain>
    </source>
</reference>
<gene>
    <name evidence="3" type="ORF">ASPCADRAFT_128366</name>
</gene>